<protein>
    <submittedName>
        <fullName evidence="2">DUF362 domain-containing protein</fullName>
    </submittedName>
</protein>
<comment type="caution">
    <text evidence="2">The sequence shown here is derived from an EMBL/GenBank/DDBJ whole genome shotgun (WGS) entry which is preliminary data.</text>
</comment>
<keyword evidence="3" id="KW-1185">Reference proteome</keyword>
<reference evidence="2" key="1">
    <citation type="submission" date="2018-10" db="EMBL/GenBank/DDBJ databases">
        <title>Schaedlerella arabinophila gen. nov. sp. nov., isolated from the mouse intestinal tract and comparative analysis with the genome of the closely related altered Schaedler flora strain ASF502.</title>
        <authorList>
            <person name="Miyake S."/>
            <person name="Soh M."/>
            <person name="Seedorf H."/>
        </authorList>
    </citation>
    <scope>NUCLEOTIDE SEQUENCE [LARGE SCALE GENOMIC DNA]</scope>
    <source>
        <strain evidence="2">DSM 106076</strain>
    </source>
</reference>
<dbReference type="EMBL" id="RHJS01000002">
    <property type="protein sequence ID" value="RRK32596.1"/>
    <property type="molecule type" value="Genomic_DNA"/>
</dbReference>
<organism evidence="2 3">
    <name type="scientific">Schaedlerella arabinosiphila</name>
    <dbReference type="NCBI Taxonomy" id="2044587"/>
    <lineage>
        <taxon>Bacteria</taxon>
        <taxon>Bacillati</taxon>
        <taxon>Bacillota</taxon>
        <taxon>Clostridia</taxon>
        <taxon>Lachnospirales</taxon>
        <taxon>Lachnospiraceae</taxon>
        <taxon>Schaedlerella</taxon>
    </lineage>
</organism>
<feature type="domain" description="DUF362" evidence="1">
    <location>
        <begin position="75"/>
        <end position="146"/>
    </location>
</feature>
<name>A0A426DIL4_9FIRM</name>
<dbReference type="RefSeq" id="WP_125128056.1">
    <property type="nucleotide sequence ID" value="NZ_RHJS01000002.1"/>
</dbReference>
<evidence type="ECO:0000313" key="2">
    <source>
        <dbReference type="EMBL" id="RRK32596.1"/>
    </source>
</evidence>
<dbReference type="Proteomes" id="UP000274920">
    <property type="component" value="Unassembled WGS sequence"/>
</dbReference>
<evidence type="ECO:0000259" key="1">
    <source>
        <dbReference type="Pfam" id="PF04015"/>
    </source>
</evidence>
<gene>
    <name evidence="2" type="ORF">EBB54_15460</name>
</gene>
<feature type="domain" description="DUF362" evidence="1">
    <location>
        <begin position="218"/>
        <end position="422"/>
    </location>
</feature>
<sequence>MSKIVFQVEEIDYPKGTPFHPHRKYPEYQGAIGEEENRTYEMVRQLFHMLGLDDSNYGTEKWNPLGDVITPGDTVLLKPNFVLHRNGCGDSIWAVITHPSVIRAVTDYAYKAAGDKGRVIIADSPQSDCDFEELVRITQLKDLVKYYREEYCFEIELYDLRQVRFEYRDGVLLEDSRIQLNGDPEGYIIFDMSHNSRHEGIGHPERIYGADYDRSEVLQHHSNGHHEYCIAKTVMKADVVISLPKMKTHRKNGVTLNYKNFIGINGNKNYLPHFRIGDPSDGGDEYEPLNQTDKTIKYTNRFLTDRLLAHPTKTKTCIYKCIFSLYAFAKKIFVKKGIKRSLIRGGAWYGNDTLWRTVADLYKIIEFGDLDGNIRERPQRKLFCIIDGIIAGEGNGPLEPREKHCGTLIAGEDLLAADLVAIRLMDIDYNHIQPYHELLLDKKTASKMKNMEVFHNMNDDFNWNDQSGKYFVFEEADGWKGRIRIES</sequence>
<proteinExistence type="predicted"/>
<accession>A0A426DIL4</accession>
<dbReference type="InterPro" id="IPR007160">
    <property type="entry name" value="DUF362"/>
</dbReference>
<dbReference type="Pfam" id="PF04015">
    <property type="entry name" value="DUF362"/>
    <property type="match status" value="2"/>
</dbReference>
<dbReference type="AlphaFoldDB" id="A0A426DIL4"/>
<evidence type="ECO:0000313" key="3">
    <source>
        <dbReference type="Proteomes" id="UP000274920"/>
    </source>
</evidence>